<dbReference type="Pfam" id="PF00126">
    <property type="entry name" value="HTH_1"/>
    <property type="match status" value="1"/>
</dbReference>
<comment type="similarity">
    <text evidence="1">Belongs to the LysR transcriptional regulatory family.</text>
</comment>
<dbReference type="PROSITE" id="PS50931">
    <property type="entry name" value="HTH_LYSR"/>
    <property type="match status" value="1"/>
</dbReference>
<evidence type="ECO:0000313" key="6">
    <source>
        <dbReference type="EMBL" id="MFC3151266.1"/>
    </source>
</evidence>
<keyword evidence="7" id="KW-1185">Reference proteome</keyword>
<comment type="caution">
    <text evidence="6">The sequence shown here is derived from an EMBL/GenBank/DDBJ whole genome shotgun (WGS) entry which is preliminary data.</text>
</comment>
<dbReference type="Pfam" id="PF03466">
    <property type="entry name" value="LysR_substrate"/>
    <property type="match status" value="1"/>
</dbReference>
<dbReference type="Gene3D" id="3.40.190.290">
    <property type="match status" value="1"/>
</dbReference>
<gene>
    <name evidence="6" type="ORF">ACFOEK_09540</name>
</gene>
<evidence type="ECO:0000259" key="5">
    <source>
        <dbReference type="PROSITE" id="PS50931"/>
    </source>
</evidence>
<dbReference type="EMBL" id="JBHRSZ010000004">
    <property type="protein sequence ID" value="MFC3151266.1"/>
    <property type="molecule type" value="Genomic_DNA"/>
</dbReference>
<dbReference type="SUPFAM" id="SSF46785">
    <property type="entry name" value="Winged helix' DNA-binding domain"/>
    <property type="match status" value="1"/>
</dbReference>
<dbReference type="PANTHER" id="PTHR30346">
    <property type="entry name" value="TRANSCRIPTIONAL DUAL REGULATOR HCAR-RELATED"/>
    <property type="match status" value="1"/>
</dbReference>
<protein>
    <submittedName>
        <fullName evidence="6">LysR family transcriptional regulator</fullName>
    </submittedName>
</protein>
<dbReference type="Gene3D" id="1.10.10.10">
    <property type="entry name" value="Winged helix-like DNA-binding domain superfamily/Winged helix DNA-binding domain"/>
    <property type="match status" value="1"/>
</dbReference>
<sequence length="271" mass="30826">MDLRSLRYFVKAVELGSITAAAEACHVAQPSITHAIAQLEQEFETTFLIRSRKGVTPTEKGTDFYTKAKALLEHAQFIKRELTKEQSESEPLFVSPSINAQALTESMRNLKEGYADIQWKLTPEQDKARYWLSNEQELNNEQITSGSWSPLLTEEYALLVPEGHEILWLKEHQQDITIERLLAYNWIERAHCPFKKEFDKLLHQMNLYDQINIQATVNNDDWALSLVASGYGITIAPVSPNSLNTSIHIIPLSEIQGAPVLTRTIGLFKMN</sequence>
<name>A0ABV7HF30_9GAMM</name>
<keyword evidence="3" id="KW-0238">DNA-binding</keyword>
<dbReference type="InterPro" id="IPR036390">
    <property type="entry name" value="WH_DNA-bd_sf"/>
</dbReference>
<dbReference type="InterPro" id="IPR036388">
    <property type="entry name" value="WH-like_DNA-bd_sf"/>
</dbReference>
<keyword evidence="2" id="KW-0805">Transcription regulation</keyword>
<evidence type="ECO:0000256" key="1">
    <source>
        <dbReference type="ARBA" id="ARBA00009437"/>
    </source>
</evidence>
<feature type="domain" description="HTH lysR-type" evidence="5">
    <location>
        <begin position="1"/>
        <end position="58"/>
    </location>
</feature>
<accession>A0ABV7HF30</accession>
<dbReference type="PANTHER" id="PTHR30346:SF0">
    <property type="entry name" value="HCA OPERON TRANSCRIPTIONAL ACTIVATOR HCAR"/>
    <property type="match status" value="1"/>
</dbReference>
<organism evidence="6 7">
    <name type="scientific">Litoribrevibacter euphylliae</name>
    <dbReference type="NCBI Taxonomy" id="1834034"/>
    <lineage>
        <taxon>Bacteria</taxon>
        <taxon>Pseudomonadati</taxon>
        <taxon>Pseudomonadota</taxon>
        <taxon>Gammaproteobacteria</taxon>
        <taxon>Oceanospirillales</taxon>
        <taxon>Oceanospirillaceae</taxon>
        <taxon>Litoribrevibacter</taxon>
    </lineage>
</organism>
<evidence type="ECO:0000256" key="2">
    <source>
        <dbReference type="ARBA" id="ARBA00023015"/>
    </source>
</evidence>
<evidence type="ECO:0000313" key="7">
    <source>
        <dbReference type="Proteomes" id="UP001595476"/>
    </source>
</evidence>
<evidence type="ECO:0000256" key="4">
    <source>
        <dbReference type="ARBA" id="ARBA00023163"/>
    </source>
</evidence>
<dbReference type="InterPro" id="IPR005119">
    <property type="entry name" value="LysR_subst-bd"/>
</dbReference>
<dbReference type="PRINTS" id="PR00039">
    <property type="entry name" value="HTHLYSR"/>
</dbReference>
<dbReference type="Proteomes" id="UP001595476">
    <property type="component" value="Unassembled WGS sequence"/>
</dbReference>
<proteinExistence type="inferred from homology"/>
<dbReference type="InterPro" id="IPR000847">
    <property type="entry name" value="LysR_HTH_N"/>
</dbReference>
<keyword evidence="4" id="KW-0804">Transcription</keyword>
<dbReference type="SUPFAM" id="SSF53850">
    <property type="entry name" value="Periplasmic binding protein-like II"/>
    <property type="match status" value="1"/>
</dbReference>
<evidence type="ECO:0000256" key="3">
    <source>
        <dbReference type="ARBA" id="ARBA00023125"/>
    </source>
</evidence>
<dbReference type="RefSeq" id="WP_386719710.1">
    <property type="nucleotide sequence ID" value="NZ_JBHRSZ010000004.1"/>
</dbReference>
<reference evidence="7" key="1">
    <citation type="journal article" date="2019" name="Int. J. Syst. Evol. Microbiol.">
        <title>The Global Catalogue of Microorganisms (GCM) 10K type strain sequencing project: providing services to taxonomists for standard genome sequencing and annotation.</title>
        <authorList>
            <consortium name="The Broad Institute Genomics Platform"/>
            <consortium name="The Broad Institute Genome Sequencing Center for Infectious Disease"/>
            <person name="Wu L."/>
            <person name="Ma J."/>
        </authorList>
    </citation>
    <scope>NUCLEOTIDE SEQUENCE [LARGE SCALE GENOMIC DNA]</scope>
    <source>
        <strain evidence="7">KCTC 52438</strain>
    </source>
</reference>